<dbReference type="SUPFAM" id="SSF55174">
    <property type="entry name" value="Alpha-L RNA-binding motif"/>
    <property type="match status" value="1"/>
</dbReference>
<proteinExistence type="predicted"/>
<dbReference type="InterPro" id="IPR036986">
    <property type="entry name" value="S4_RNA-bd_sf"/>
</dbReference>
<dbReference type="Gene3D" id="3.10.290.10">
    <property type="entry name" value="RNA-binding S4 domain"/>
    <property type="match status" value="1"/>
</dbReference>
<dbReference type="AlphaFoldDB" id="A0A1S3CUW2"/>
<dbReference type="Proteomes" id="UP000079169">
    <property type="component" value="Unplaced"/>
</dbReference>
<dbReference type="GO" id="GO:1903108">
    <property type="term" value="P:regulation of mitochondrial transcription"/>
    <property type="evidence" value="ECO:0007669"/>
    <property type="project" value="TreeGrafter"/>
</dbReference>
<accession>A0A1S3CUW2</accession>
<name>A0A1S3CUW2_DIACI</name>
<gene>
    <name evidence="4" type="primary">LOC103505711</name>
</gene>
<dbReference type="STRING" id="121845.A0A1S3CUW2"/>
<dbReference type="Pfam" id="PF25818">
    <property type="entry name" value="MTRES1_C"/>
    <property type="match status" value="1"/>
</dbReference>
<dbReference type="PaxDb" id="121845-A0A1S3CUW2"/>
<sequence>MSRHLQKLNIYIQMIRSSRQCIGTPSYHTNTINKPVNSILRSSINMCCCKTVHSTPVWFKKKAKKSKKYDDDDDEDIVAIEDDEEGFDSNSSKVMNLKVTSLRTDMVLKSAFQIARNKIEKLFYESRIRVNGYKIYKKSHNVSLGDEIDVVKGFSTVNPKFLSVQRVKILGASNPTDDEPMTLKIRRYKNLTIDNYEEDPYKESSPPSASEE</sequence>
<reference evidence="4" key="1">
    <citation type="submission" date="2025-08" db="UniProtKB">
        <authorList>
            <consortium name="RefSeq"/>
        </authorList>
    </citation>
    <scope>IDENTIFICATION</scope>
</reference>
<dbReference type="GeneID" id="103505711"/>
<dbReference type="RefSeq" id="XP_008468288.1">
    <property type="nucleotide sequence ID" value="XM_008470066.3"/>
</dbReference>
<dbReference type="InterPro" id="IPR057896">
    <property type="entry name" value="MTRES1_C"/>
</dbReference>
<dbReference type="PANTHER" id="PTHR13633">
    <property type="entry name" value="MITOCHONDRIAL TRANSCRIPTION RESCUE FACTOR 1"/>
    <property type="match status" value="1"/>
</dbReference>
<dbReference type="KEGG" id="dci:103505711"/>
<feature type="domain" description="Mitochondrial transcription rescue factor 1 C-terminal" evidence="2">
    <location>
        <begin position="96"/>
        <end position="193"/>
    </location>
</feature>
<dbReference type="OMA" id="LATHHDR"/>
<organism evidence="3 4">
    <name type="scientific">Diaphorina citri</name>
    <name type="common">Asian citrus psyllid</name>
    <dbReference type="NCBI Taxonomy" id="121845"/>
    <lineage>
        <taxon>Eukaryota</taxon>
        <taxon>Metazoa</taxon>
        <taxon>Ecdysozoa</taxon>
        <taxon>Arthropoda</taxon>
        <taxon>Hexapoda</taxon>
        <taxon>Insecta</taxon>
        <taxon>Pterygota</taxon>
        <taxon>Neoptera</taxon>
        <taxon>Paraneoptera</taxon>
        <taxon>Hemiptera</taxon>
        <taxon>Sternorrhyncha</taxon>
        <taxon>Psylloidea</taxon>
        <taxon>Psyllidae</taxon>
        <taxon>Diaphorininae</taxon>
        <taxon>Diaphorina</taxon>
    </lineage>
</organism>
<keyword evidence="1" id="KW-0694">RNA-binding</keyword>
<dbReference type="GO" id="GO:0003723">
    <property type="term" value="F:RNA binding"/>
    <property type="evidence" value="ECO:0007669"/>
    <property type="project" value="UniProtKB-KW"/>
</dbReference>
<keyword evidence="3" id="KW-1185">Reference proteome</keyword>
<evidence type="ECO:0000259" key="2">
    <source>
        <dbReference type="Pfam" id="PF25818"/>
    </source>
</evidence>
<dbReference type="GO" id="GO:0005739">
    <property type="term" value="C:mitochondrion"/>
    <property type="evidence" value="ECO:0007669"/>
    <property type="project" value="TreeGrafter"/>
</dbReference>
<evidence type="ECO:0000256" key="1">
    <source>
        <dbReference type="PROSITE-ProRule" id="PRU00182"/>
    </source>
</evidence>
<protein>
    <submittedName>
        <fullName evidence="4">Uncharacterized protein C6orf203</fullName>
    </submittedName>
</protein>
<evidence type="ECO:0000313" key="4">
    <source>
        <dbReference type="RefSeq" id="XP_008468288.1"/>
    </source>
</evidence>
<dbReference type="PROSITE" id="PS50889">
    <property type="entry name" value="S4"/>
    <property type="match status" value="1"/>
</dbReference>
<evidence type="ECO:0000313" key="3">
    <source>
        <dbReference type="Proteomes" id="UP000079169"/>
    </source>
</evidence>
<dbReference type="PANTHER" id="PTHR13633:SF3">
    <property type="entry name" value="MITOCHONDRIAL TRANSCRIPTION RESCUE FACTOR 1"/>
    <property type="match status" value="1"/>
</dbReference>